<reference evidence="2 3" key="1">
    <citation type="journal article" date="2018" name="Aquat. Microb. Ecol.">
        <title>Gammaproteobacterial methanotrophs dominate.</title>
        <authorList>
            <person name="Rissanen A.J."/>
            <person name="Saarenheimo J."/>
            <person name="Tiirola M."/>
            <person name="Peura S."/>
            <person name="Aalto S.L."/>
            <person name="Karvinen A."/>
            <person name="Nykanen H."/>
        </authorList>
    </citation>
    <scope>NUCLEOTIDE SEQUENCE [LARGE SCALE GENOMIC DNA]</scope>
    <source>
        <strain evidence="2">AMbin10</strain>
    </source>
</reference>
<keyword evidence="1" id="KW-0472">Membrane</keyword>
<evidence type="ECO:0000313" key="2">
    <source>
        <dbReference type="EMBL" id="PZN86489.1"/>
    </source>
</evidence>
<dbReference type="AlphaFoldDB" id="A0A2W4RZ27"/>
<dbReference type="EMBL" id="QJPH01000079">
    <property type="protein sequence ID" value="PZN86489.1"/>
    <property type="molecule type" value="Genomic_DNA"/>
</dbReference>
<accession>A0A2W4RZ27</accession>
<keyword evidence="1" id="KW-0812">Transmembrane</keyword>
<dbReference type="Proteomes" id="UP000249396">
    <property type="component" value="Unassembled WGS sequence"/>
</dbReference>
<feature type="transmembrane region" description="Helical" evidence="1">
    <location>
        <begin position="67"/>
        <end position="87"/>
    </location>
</feature>
<gene>
    <name evidence="2" type="ORF">DM484_00840</name>
</gene>
<evidence type="ECO:0000256" key="1">
    <source>
        <dbReference type="SAM" id="Phobius"/>
    </source>
</evidence>
<proteinExistence type="predicted"/>
<sequence length="132" mass="14843">MNFFESDTFKLDKNAIETRQRLRDSGGLELFEIGAIINSKVSALLTHVSVMIAVTAVILSFNVKHEWIKIILTIEIILYLVVTLLCLKSVNLITNVVDFDYVLNELQGRATAFSTSKSYLITCMKGQDIQLT</sequence>
<name>A0A2W4RZ27_9GAMM</name>
<comment type="caution">
    <text evidence="2">The sequence shown here is derived from an EMBL/GenBank/DDBJ whole genome shotgun (WGS) entry which is preliminary data.</text>
</comment>
<feature type="transmembrane region" description="Helical" evidence="1">
    <location>
        <begin position="41"/>
        <end position="61"/>
    </location>
</feature>
<keyword evidence="1" id="KW-1133">Transmembrane helix</keyword>
<organism evidence="2 3">
    <name type="scientific">Candidatus Methylumidiphilus alinenensis</name>
    <dbReference type="NCBI Taxonomy" id="2202197"/>
    <lineage>
        <taxon>Bacteria</taxon>
        <taxon>Pseudomonadati</taxon>
        <taxon>Pseudomonadota</taxon>
        <taxon>Gammaproteobacteria</taxon>
        <taxon>Methylococcales</taxon>
        <taxon>Candidatus Methylumidiphilus</taxon>
    </lineage>
</organism>
<evidence type="ECO:0000313" key="3">
    <source>
        <dbReference type="Proteomes" id="UP000249396"/>
    </source>
</evidence>
<protein>
    <submittedName>
        <fullName evidence="2">Uncharacterized protein</fullName>
    </submittedName>
</protein>